<dbReference type="InParanoid" id="A0A2P5FNQ4"/>
<accession>A0A2P5FNQ4</accession>
<evidence type="ECO:0000313" key="3">
    <source>
        <dbReference type="Proteomes" id="UP000237000"/>
    </source>
</evidence>
<organism evidence="2 3">
    <name type="scientific">Trema orientale</name>
    <name type="common">Charcoal tree</name>
    <name type="synonym">Celtis orientalis</name>
    <dbReference type="NCBI Taxonomy" id="63057"/>
    <lineage>
        <taxon>Eukaryota</taxon>
        <taxon>Viridiplantae</taxon>
        <taxon>Streptophyta</taxon>
        <taxon>Embryophyta</taxon>
        <taxon>Tracheophyta</taxon>
        <taxon>Spermatophyta</taxon>
        <taxon>Magnoliopsida</taxon>
        <taxon>eudicotyledons</taxon>
        <taxon>Gunneridae</taxon>
        <taxon>Pentapetalae</taxon>
        <taxon>rosids</taxon>
        <taxon>fabids</taxon>
        <taxon>Rosales</taxon>
        <taxon>Cannabaceae</taxon>
        <taxon>Trema</taxon>
    </lineage>
</organism>
<name>A0A2P5FNQ4_TREOI</name>
<gene>
    <name evidence="2" type="ORF">TorRG33x02_045990</name>
</gene>
<feature type="non-terminal residue" evidence="2">
    <location>
        <position position="1"/>
    </location>
</feature>
<comment type="caution">
    <text evidence="2">The sequence shown here is derived from an EMBL/GenBank/DDBJ whole genome shotgun (WGS) entry which is preliminary data.</text>
</comment>
<reference evidence="3" key="1">
    <citation type="submission" date="2016-06" db="EMBL/GenBank/DDBJ databases">
        <title>Parallel loss of symbiosis genes in relatives of nitrogen-fixing non-legume Parasponia.</title>
        <authorList>
            <person name="Van Velzen R."/>
            <person name="Holmer R."/>
            <person name="Bu F."/>
            <person name="Rutten L."/>
            <person name="Van Zeijl A."/>
            <person name="Liu W."/>
            <person name="Santuari L."/>
            <person name="Cao Q."/>
            <person name="Sharma T."/>
            <person name="Shen D."/>
            <person name="Roswanjaya Y."/>
            <person name="Wardhani T."/>
            <person name="Kalhor M.S."/>
            <person name="Jansen J."/>
            <person name="Van den Hoogen J."/>
            <person name="Gungor B."/>
            <person name="Hartog M."/>
            <person name="Hontelez J."/>
            <person name="Verver J."/>
            <person name="Yang W.-C."/>
            <person name="Schijlen E."/>
            <person name="Repin R."/>
            <person name="Schilthuizen M."/>
            <person name="Schranz E."/>
            <person name="Heidstra R."/>
            <person name="Miyata K."/>
            <person name="Fedorova E."/>
            <person name="Kohlen W."/>
            <person name="Bisseling T."/>
            <person name="Smit S."/>
            <person name="Geurts R."/>
        </authorList>
    </citation>
    <scope>NUCLEOTIDE SEQUENCE [LARGE SCALE GENOMIC DNA]</scope>
    <source>
        <strain evidence="3">cv. RG33-2</strain>
    </source>
</reference>
<keyword evidence="3" id="KW-1185">Reference proteome</keyword>
<evidence type="ECO:0000256" key="1">
    <source>
        <dbReference type="SAM" id="MobiDB-lite"/>
    </source>
</evidence>
<evidence type="ECO:0000313" key="2">
    <source>
        <dbReference type="EMBL" id="PON99432.1"/>
    </source>
</evidence>
<sequence>GTFMSRNDANVLWDCYVARIKLGTVFKQKQQQQVVKVHLKHEPFAFPPFQVSDSPELRQLGSGSGSGSG</sequence>
<dbReference type="AlphaFoldDB" id="A0A2P5FNQ4"/>
<protein>
    <submittedName>
        <fullName evidence="2">Uncharacterized protein</fullName>
    </submittedName>
</protein>
<dbReference type="EMBL" id="JXTC01000018">
    <property type="protein sequence ID" value="PON99432.1"/>
    <property type="molecule type" value="Genomic_DNA"/>
</dbReference>
<feature type="region of interest" description="Disordered" evidence="1">
    <location>
        <begin position="50"/>
        <end position="69"/>
    </location>
</feature>
<proteinExistence type="predicted"/>
<dbReference type="Proteomes" id="UP000237000">
    <property type="component" value="Unassembled WGS sequence"/>
</dbReference>